<name>A0ABU7ADF1_9TELE</name>
<evidence type="ECO:0000256" key="1">
    <source>
        <dbReference type="SAM" id="MobiDB-lite"/>
    </source>
</evidence>
<reference evidence="2 3" key="1">
    <citation type="submission" date="2021-07" db="EMBL/GenBank/DDBJ databases">
        <authorList>
            <person name="Palmer J.M."/>
        </authorList>
    </citation>
    <scope>NUCLEOTIDE SEQUENCE [LARGE SCALE GENOMIC DNA]</scope>
    <source>
        <strain evidence="2 3">AT_MEX2019</strain>
        <tissue evidence="2">Muscle</tissue>
    </source>
</reference>
<dbReference type="EMBL" id="JAHUTI010011228">
    <property type="protein sequence ID" value="MED6236043.1"/>
    <property type="molecule type" value="Genomic_DNA"/>
</dbReference>
<keyword evidence="3" id="KW-1185">Reference proteome</keyword>
<proteinExistence type="predicted"/>
<organism evidence="2 3">
    <name type="scientific">Ataeniobius toweri</name>
    <dbReference type="NCBI Taxonomy" id="208326"/>
    <lineage>
        <taxon>Eukaryota</taxon>
        <taxon>Metazoa</taxon>
        <taxon>Chordata</taxon>
        <taxon>Craniata</taxon>
        <taxon>Vertebrata</taxon>
        <taxon>Euteleostomi</taxon>
        <taxon>Actinopterygii</taxon>
        <taxon>Neopterygii</taxon>
        <taxon>Teleostei</taxon>
        <taxon>Neoteleostei</taxon>
        <taxon>Acanthomorphata</taxon>
        <taxon>Ovalentaria</taxon>
        <taxon>Atherinomorphae</taxon>
        <taxon>Cyprinodontiformes</taxon>
        <taxon>Goodeidae</taxon>
        <taxon>Ataeniobius</taxon>
    </lineage>
</organism>
<sequence length="134" mass="15406">MIQQTIFKLGKRTLKLNNQSWIPPVNSPVADYSWNLLSFMVVHCTTLNSDFLQHARSQTFCSLLSKAERTHLLKSLQNLPGTREPLRQTSSKTNHRDLHVSPNTFYKPGDRKPNSLPPIIHPFCSVELLLFRHS</sequence>
<comment type="caution">
    <text evidence="2">The sequence shown here is derived from an EMBL/GenBank/DDBJ whole genome shotgun (WGS) entry which is preliminary data.</text>
</comment>
<gene>
    <name evidence="2" type="ORF">ATANTOWER_003665</name>
</gene>
<evidence type="ECO:0000313" key="3">
    <source>
        <dbReference type="Proteomes" id="UP001345963"/>
    </source>
</evidence>
<dbReference type="Proteomes" id="UP001345963">
    <property type="component" value="Unassembled WGS sequence"/>
</dbReference>
<protein>
    <submittedName>
        <fullName evidence="2">Uncharacterized protein</fullName>
    </submittedName>
</protein>
<accession>A0ABU7ADF1</accession>
<evidence type="ECO:0000313" key="2">
    <source>
        <dbReference type="EMBL" id="MED6236043.1"/>
    </source>
</evidence>
<feature type="region of interest" description="Disordered" evidence="1">
    <location>
        <begin position="81"/>
        <end position="113"/>
    </location>
</feature>